<dbReference type="AlphaFoldDB" id="A0AAE8MT62"/>
<reference evidence="1" key="1">
    <citation type="submission" date="2018-03" db="EMBL/GenBank/DDBJ databases">
        <authorList>
            <person name="Guldener U."/>
        </authorList>
    </citation>
    <scope>NUCLEOTIDE SEQUENCE</scope>
</reference>
<evidence type="ECO:0000313" key="2">
    <source>
        <dbReference type="Proteomes" id="UP001187682"/>
    </source>
</evidence>
<organism evidence="1 2">
    <name type="scientific">Cephalotrichum gorgonifer</name>
    <dbReference type="NCBI Taxonomy" id="2041049"/>
    <lineage>
        <taxon>Eukaryota</taxon>
        <taxon>Fungi</taxon>
        <taxon>Dikarya</taxon>
        <taxon>Ascomycota</taxon>
        <taxon>Pezizomycotina</taxon>
        <taxon>Sordariomycetes</taxon>
        <taxon>Hypocreomycetidae</taxon>
        <taxon>Microascales</taxon>
        <taxon>Microascaceae</taxon>
        <taxon>Cephalotrichum</taxon>
    </lineage>
</organism>
<dbReference type="InterPro" id="IPR010323">
    <property type="entry name" value="DUF924"/>
</dbReference>
<dbReference type="EMBL" id="ONZQ02000002">
    <property type="protein sequence ID" value="SPN98370.1"/>
    <property type="molecule type" value="Genomic_DNA"/>
</dbReference>
<dbReference type="SUPFAM" id="SSF48452">
    <property type="entry name" value="TPR-like"/>
    <property type="match status" value="1"/>
</dbReference>
<sequence length="276" mass="30231">MALKLNKAIFNPSLYAAIRATWFQDLPPTATVAPRHHTARWFGLLPPPEKSAFDAHCASSFAEALSSVSPRHFAIPSAPTWAAERLAGGLIAAPFLDTFGAGEDGGARDALAAVLLLDQVSRNVYRDAEGQGLVYTHFDRLARSLVHLLLALPPHPSASSSGEEKVAALSRPDTHPLIAASHAYRSWFYMPLMHSEHLRDHELYLSLMSGCREEAAGRGDRDVVAAIDQSLDFELRHVGPLKRFGRYPHRNEVLGRESSEEEKVYLKNGGETFGTG</sequence>
<evidence type="ECO:0000313" key="1">
    <source>
        <dbReference type="EMBL" id="SPN98370.1"/>
    </source>
</evidence>
<dbReference type="Gene3D" id="1.20.58.320">
    <property type="entry name" value="TPR-like"/>
    <property type="match status" value="1"/>
</dbReference>
<evidence type="ECO:0008006" key="3">
    <source>
        <dbReference type="Google" id="ProtNLM"/>
    </source>
</evidence>
<accession>A0AAE8MT62</accession>
<comment type="caution">
    <text evidence="1">The sequence shown here is derived from an EMBL/GenBank/DDBJ whole genome shotgun (WGS) entry which is preliminary data.</text>
</comment>
<name>A0AAE8MT62_9PEZI</name>
<protein>
    <recommendedName>
        <fullName evidence="3">DUF924-domain-containing protein</fullName>
    </recommendedName>
</protein>
<dbReference type="Gene3D" id="1.25.40.10">
    <property type="entry name" value="Tetratricopeptide repeat domain"/>
    <property type="match status" value="1"/>
</dbReference>
<dbReference type="InterPro" id="IPR011990">
    <property type="entry name" value="TPR-like_helical_dom_sf"/>
</dbReference>
<dbReference type="Pfam" id="PF06041">
    <property type="entry name" value="DUF924"/>
    <property type="match status" value="1"/>
</dbReference>
<dbReference type="Proteomes" id="UP001187682">
    <property type="component" value="Unassembled WGS sequence"/>
</dbReference>
<proteinExistence type="predicted"/>
<gene>
    <name evidence="1" type="ORF">DNG_01415</name>
</gene>
<keyword evidence="2" id="KW-1185">Reference proteome</keyword>